<dbReference type="InterPro" id="IPR013783">
    <property type="entry name" value="Ig-like_fold"/>
</dbReference>
<keyword evidence="2" id="KW-1185">Reference proteome</keyword>
<dbReference type="RefSeq" id="XP_065648006.1">
    <property type="nucleotide sequence ID" value="XM_065791934.1"/>
</dbReference>
<name>A0ABM4BG89_HYDVU</name>
<dbReference type="InterPro" id="IPR013098">
    <property type="entry name" value="Ig_I-set"/>
</dbReference>
<dbReference type="InterPro" id="IPR007110">
    <property type="entry name" value="Ig-like_dom"/>
</dbReference>
<sequence>MIKFITDNHELTSQLASYYALTKVEHYTDNNLQKYQTRKNTSKWKREHFNSKIIENEVEDDDEAEEDFSCFSKAYLQPRFLTQLPRHLSKTLGEKLEVVCLTSVLFPTDINWYLNGILLTNSADGRIVIENNASQLTFAFVKKTDSGKLVCVAKNKFGTDISMCSIMVK</sequence>
<proteinExistence type="predicted"/>
<dbReference type="GeneID" id="100207263"/>
<dbReference type="Proteomes" id="UP001652625">
    <property type="component" value="Chromosome 03"/>
</dbReference>
<organism evidence="2 3">
    <name type="scientific">Hydra vulgaris</name>
    <name type="common">Hydra</name>
    <name type="synonym">Hydra attenuata</name>
    <dbReference type="NCBI Taxonomy" id="6087"/>
    <lineage>
        <taxon>Eukaryota</taxon>
        <taxon>Metazoa</taxon>
        <taxon>Cnidaria</taxon>
        <taxon>Hydrozoa</taxon>
        <taxon>Hydroidolina</taxon>
        <taxon>Anthoathecata</taxon>
        <taxon>Aplanulata</taxon>
        <taxon>Hydridae</taxon>
        <taxon>Hydra</taxon>
    </lineage>
</organism>
<evidence type="ECO:0000313" key="3">
    <source>
        <dbReference type="RefSeq" id="XP_065648006.1"/>
    </source>
</evidence>
<dbReference type="Gene3D" id="2.60.40.10">
    <property type="entry name" value="Immunoglobulins"/>
    <property type="match status" value="1"/>
</dbReference>
<evidence type="ECO:0000313" key="2">
    <source>
        <dbReference type="Proteomes" id="UP001652625"/>
    </source>
</evidence>
<dbReference type="PROSITE" id="PS50835">
    <property type="entry name" value="IG_LIKE"/>
    <property type="match status" value="1"/>
</dbReference>
<accession>A0ABM4BG89</accession>
<dbReference type="Pfam" id="PF07679">
    <property type="entry name" value="I-set"/>
    <property type="match status" value="1"/>
</dbReference>
<feature type="domain" description="Ig-like" evidence="1">
    <location>
        <begin position="78"/>
        <end position="162"/>
    </location>
</feature>
<dbReference type="SUPFAM" id="SSF48726">
    <property type="entry name" value="Immunoglobulin"/>
    <property type="match status" value="1"/>
</dbReference>
<reference evidence="3" key="1">
    <citation type="submission" date="2025-08" db="UniProtKB">
        <authorList>
            <consortium name="RefSeq"/>
        </authorList>
    </citation>
    <scope>IDENTIFICATION</scope>
</reference>
<protein>
    <submittedName>
        <fullName evidence="3">Follistatin-related protein 5 isoform X2</fullName>
    </submittedName>
</protein>
<evidence type="ECO:0000259" key="1">
    <source>
        <dbReference type="PROSITE" id="PS50835"/>
    </source>
</evidence>
<dbReference type="InterPro" id="IPR036179">
    <property type="entry name" value="Ig-like_dom_sf"/>
</dbReference>
<gene>
    <name evidence="3" type="primary">LOC100207263</name>
</gene>
<dbReference type="CDD" id="cd00096">
    <property type="entry name" value="Ig"/>
    <property type="match status" value="1"/>
</dbReference>